<protein>
    <recommendedName>
        <fullName evidence="5">Efflux transporter outer membrane subunit</fullName>
    </recommendedName>
</protein>
<keyword evidence="2" id="KW-0732">Signal</keyword>
<name>A0A2I7N446_9NEIS</name>
<gene>
    <name evidence="3" type="ORF">CUN60_02615</name>
</gene>
<dbReference type="AlphaFoldDB" id="A0A2I7N446"/>
<dbReference type="KEGG" id="nba:CUN60_02615"/>
<evidence type="ECO:0000256" key="1">
    <source>
        <dbReference type="ARBA" id="ARBA00007613"/>
    </source>
</evidence>
<dbReference type="NCBIfam" id="TIGR01845">
    <property type="entry name" value="outer_NodT"/>
    <property type="match status" value="1"/>
</dbReference>
<comment type="similarity">
    <text evidence="1 2">Belongs to the outer membrane factor (OMF) (TC 1.B.17) family.</text>
</comment>
<proteinExistence type="inferred from homology"/>
<feature type="signal peptide" evidence="2">
    <location>
        <begin position="1"/>
        <end position="24"/>
    </location>
</feature>
<accession>A0A2I7N446</accession>
<reference evidence="4" key="1">
    <citation type="submission" date="2017-11" db="EMBL/GenBank/DDBJ databases">
        <authorList>
            <person name="Chan K.G."/>
            <person name="Lee L.S."/>
        </authorList>
    </citation>
    <scope>NUCLEOTIDE SEQUENCE [LARGE SCALE GENOMIC DNA]</scope>
    <source>
        <strain evidence="4">DSM 100970</strain>
    </source>
</reference>
<dbReference type="PANTHER" id="PTHR30203:SF30">
    <property type="entry name" value="OUTER MEMBRANE PROTEIN-RELATED"/>
    <property type="match status" value="1"/>
</dbReference>
<dbReference type="Pfam" id="PF02321">
    <property type="entry name" value="OEP"/>
    <property type="match status" value="2"/>
</dbReference>
<feature type="chain" id="PRO_5014211006" description="Efflux transporter outer membrane subunit" evidence="2">
    <location>
        <begin position="25"/>
        <end position="477"/>
    </location>
</feature>
<dbReference type="SUPFAM" id="SSF56954">
    <property type="entry name" value="Outer membrane efflux proteins (OEP)"/>
    <property type="match status" value="1"/>
</dbReference>
<dbReference type="GO" id="GO:0015562">
    <property type="term" value="F:efflux transmembrane transporter activity"/>
    <property type="evidence" value="ECO:0007669"/>
    <property type="project" value="InterPro"/>
</dbReference>
<dbReference type="Gene3D" id="2.20.200.10">
    <property type="entry name" value="Outer membrane efflux proteins (OEP)"/>
    <property type="match status" value="1"/>
</dbReference>
<sequence>MRIKKITNLIALSIVSALSGCAIFGPSYDKPDTQDPQKWVSRDYLSVTESDNLPAMAWWKSFNDPVLDNLMESALKNNNNIQAAVGNVIAAKGYLQQVQAAWIPTGSAQVGYQTRAVYGEGYNAGLLPAYTINIFQAIRSIQYAEASYQAQVAAKDAMRLSIISQVVGGYFTLRGNDYLLVLQKQLVKDLGEILTLAKQQYKDGYISLYQLQQYIENYNQALAQVPIIEKNIVASRNTLRVLLNENPGDVDRGLDFMKINSYGVIPSNIPSTVLRNRPDVQQSEQQLIAANANIGVATSQFFPTISLNGNAGAASNALNSLFTPGNEFWNYTATATIPILNFSIYGQIDQAKGQYYNAYYNYLQTVRNAFASVDSDFSAHDQVTKSLDTQIKYYDSTVVAYKLAQQSFKDGLYSLPTLLNNAVTMDNAAITVANSKQTQLNTIVQLYQDLGGGYAYKNYSYESANRFGDQHDAHFIW</sequence>
<dbReference type="EMBL" id="CP024847">
    <property type="protein sequence ID" value="AUR51239.1"/>
    <property type="molecule type" value="Genomic_DNA"/>
</dbReference>
<dbReference type="PROSITE" id="PS51257">
    <property type="entry name" value="PROKAR_LIPOPROTEIN"/>
    <property type="match status" value="1"/>
</dbReference>
<dbReference type="OrthoDB" id="9770517at2"/>
<dbReference type="Proteomes" id="UP000236655">
    <property type="component" value="Chromosome"/>
</dbReference>
<keyword evidence="4" id="KW-1185">Reference proteome</keyword>
<keyword evidence="2" id="KW-0812">Transmembrane</keyword>
<keyword evidence="2" id="KW-0472">Membrane</keyword>
<dbReference type="PANTHER" id="PTHR30203">
    <property type="entry name" value="OUTER MEMBRANE CATION EFFLUX PROTEIN"/>
    <property type="match status" value="1"/>
</dbReference>
<dbReference type="RefSeq" id="WP_102950539.1">
    <property type="nucleotide sequence ID" value="NZ_CP024847.1"/>
</dbReference>
<keyword evidence="2" id="KW-1134">Transmembrane beta strand</keyword>
<dbReference type="InterPro" id="IPR003423">
    <property type="entry name" value="OMP_efflux"/>
</dbReference>
<dbReference type="Gene3D" id="1.20.1600.10">
    <property type="entry name" value="Outer membrane efflux proteins (OEP)"/>
    <property type="match status" value="1"/>
</dbReference>
<dbReference type="GO" id="GO:0005886">
    <property type="term" value="C:plasma membrane"/>
    <property type="evidence" value="ECO:0007669"/>
    <property type="project" value="UniProtKB-SubCell"/>
</dbReference>
<dbReference type="InterPro" id="IPR010131">
    <property type="entry name" value="MdtP/NodT-like"/>
</dbReference>
<evidence type="ECO:0000313" key="3">
    <source>
        <dbReference type="EMBL" id="AUR51239.1"/>
    </source>
</evidence>
<comment type="subcellular location">
    <subcellularLocation>
        <location evidence="2">Cell membrane</location>
        <topology evidence="2">Lipid-anchor</topology>
    </subcellularLocation>
</comment>
<evidence type="ECO:0000313" key="4">
    <source>
        <dbReference type="Proteomes" id="UP000236655"/>
    </source>
</evidence>
<evidence type="ECO:0008006" key="5">
    <source>
        <dbReference type="Google" id="ProtNLM"/>
    </source>
</evidence>
<keyword evidence="2" id="KW-0449">Lipoprotein</keyword>
<evidence type="ECO:0000256" key="2">
    <source>
        <dbReference type="RuleBase" id="RU362097"/>
    </source>
</evidence>
<keyword evidence="2" id="KW-0564">Palmitate</keyword>
<organism evidence="3 4">
    <name type="scientific">Aquella oligotrophica</name>
    <dbReference type="NCBI Taxonomy" id="2067065"/>
    <lineage>
        <taxon>Bacteria</taxon>
        <taxon>Pseudomonadati</taxon>
        <taxon>Pseudomonadota</taxon>
        <taxon>Betaproteobacteria</taxon>
        <taxon>Neisseriales</taxon>
        <taxon>Neisseriaceae</taxon>
        <taxon>Aquella</taxon>
    </lineage>
</organism>